<evidence type="ECO:0000313" key="2">
    <source>
        <dbReference type="EMBL" id="TQN70536.1"/>
    </source>
</evidence>
<evidence type="ECO:0000313" key="3">
    <source>
        <dbReference type="Proteomes" id="UP000326340"/>
    </source>
</evidence>
<comment type="caution">
    <text evidence="2">The sequence shown here is derived from an EMBL/GenBank/DDBJ whole genome shotgun (WGS) entry which is preliminary data.</text>
</comment>
<organism evidence="2 3">
    <name type="scientific">Colletotrichum shisoi</name>
    <dbReference type="NCBI Taxonomy" id="2078593"/>
    <lineage>
        <taxon>Eukaryota</taxon>
        <taxon>Fungi</taxon>
        <taxon>Dikarya</taxon>
        <taxon>Ascomycota</taxon>
        <taxon>Pezizomycotina</taxon>
        <taxon>Sordariomycetes</taxon>
        <taxon>Hypocreomycetidae</taxon>
        <taxon>Glomerellales</taxon>
        <taxon>Glomerellaceae</taxon>
        <taxon>Colletotrichum</taxon>
        <taxon>Colletotrichum destructivum species complex</taxon>
    </lineage>
</organism>
<protein>
    <recommendedName>
        <fullName evidence="1">F-box domain-containing protein</fullName>
    </recommendedName>
</protein>
<dbReference type="OrthoDB" id="5985073at2759"/>
<dbReference type="PROSITE" id="PS50181">
    <property type="entry name" value="FBOX"/>
    <property type="match status" value="1"/>
</dbReference>
<accession>A0A5Q4BV85</accession>
<dbReference type="Proteomes" id="UP000326340">
    <property type="component" value="Unassembled WGS sequence"/>
</dbReference>
<reference evidence="2 3" key="1">
    <citation type="journal article" date="2019" name="Sci. Rep.">
        <title>Colletotrichum shisoi sp. nov., an anthracnose pathogen of Perilla frutescens in Japan: molecular phylogenetic, morphological and genomic evidence.</title>
        <authorList>
            <person name="Gan P."/>
            <person name="Tsushima A."/>
            <person name="Hiroyama R."/>
            <person name="Narusaka M."/>
            <person name="Takano Y."/>
            <person name="Narusaka Y."/>
            <person name="Kawaradani M."/>
            <person name="Damm U."/>
            <person name="Shirasu K."/>
        </authorList>
    </citation>
    <scope>NUCLEOTIDE SEQUENCE [LARGE SCALE GENOMIC DNA]</scope>
    <source>
        <strain evidence="2 3">PG-2018a</strain>
    </source>
</reference>
<dbReference type="InterPro" id="IPR001810">
    <property type="entry name" value="F-box_dom"/>
</dbReference>
<sequence length="521" mass="58345">METLPQEVVDQIASNLYRSDLKNLLLLSPKLHMAAEKYSEGFTRFRLQRKDLDEFVDKFRGQRFCWLHELEFDLGPPGNPAGDDGIDSADGRDDGKIHGHDLSDQIHALFNALKTLEDADAPQGTIQLKIISSGRPGTAPTEPTAGCCHVRLERPQKLPVLQSIGSLYVGPPENQQASNRHPRLALRTPLDLSSKLPNVRMIRFDLADEHDCDAETERARVEAREDFARAVGTTTTKLRTKRAEIIFQGRKAHELLDHDSAMPNLVRAGPGDDLFSSSLRVLCRHLTQLQLTAVIDKSFFWPEDGRGDVWPNMESLEIKFHPATPAGSWYFMGPRGEGRGVPGYPVDGIEYSGEGRAAEGDTIVMGHAPCRPSGWRVQPNPDTLHPFLAAFARAAAKMPRLKEAMIWSPIWWSPGSHARSRFAYHGAFDMVHNRRPLGWGIGYNAPEGESEGESGAPASDDENVRVFEWRTGSWEPDEAMRDLFHEIGREEHGEEYDDDWDPGANQEDLFFEGFCFGKTLD</sequence>
<keyword evidence="3" id="KW-1185">Reference proteome</keyword>
<dbReference type="EMBL" id="PUHP01000373">
    <property type="protein sequence ID" value="TQN70536.1"/>
    <property type="molecule type" value="Genomic_DNA"/>
</dbReference>
<proteinExistence type="predicted"/>
<evidence type="ECO:0000259" key="1">
    <source>
        <dbReference type="PROSITE" id="PS50181"/>
    </source>
</evidence>
<feature type="domain" description="F-box" evidence="1">
    <location>
        <begin position="1"/>
        <end position="45"/>
    </location>
</feature>
<gene>
    <name evidence="2" type="ORF">CSHISOI_04959</name>
</gene>
<name>A0A5Q4BV85_9PEZI</name>
<dbReference type="AlphaFoldDB" id="A0A5Q4BV85"/>